<accession>A0AAD0PUH0</accession>
<dbReference type="Proteomes" id="UP000006426">
    <property type="component" value="Plasmid pmppla107"/>
</dbReference>
<evidence type="ECO:0000313" key="1">
    <source>
        <dbReference type="EMBL" id="AXH59650.1"/>
    </source>
</evidence>
<sequence>MNRFRNRLLRTQYDAMVEAHQRRDPYLFTPEGVPHRANALALAFWNGFEGVVMGTGFSKSERSSPAYACWRAGQDCRVAAH</sequence>
<keyword evidence="1" id="KW-0614">Plasmid</keyword>
<dbReference type="EMBL" id="CP031226">
    <property type="protein sequence ID" value="AXH59650.1"/>
    <property type="molecule type" value="Genomic_DNA"/>
</dbReference>
<organism evidence="1 2">
    <name type="scientific">Pseudomonas amygdali pv. lachrymans str. M301315</name>
    <dbReference type="NCBI Taxonomy" id="629260"/>
    <lineage>
        <taxon>Bacteria</taxon>
        <taxon>Pseudomonadati</taxon>
        <taxon>Pseudomonadota</taxon>
        <taxon>Gammaproteobacteria</taxon>
        <taxon>Pseudomonadales</taxon>
        <taxon>Pseudomonadaceae</taxon>
        <taxon>Pseudomonas</taxon>
        <taxon>Pseudomonas amygdali</taxon>
    </lineage>
</organism>
<reference evidence="1 2" key="1">
    <citation type="journal article" date="2011" name="PLoS Pathog.">
        <title>Dynamic evolution of pathogenicity revealed by sequencing and comparative genomics of 19 Pseudomonas syringae isolates.</title>
        <authorList>
            <person name="Baltrus D.A."/>
            <person name="Nishimura M.T."/>
            <person name="Romanchuk A."/>
            <person name="Chang J.H."/>
            <person name="Mukhtar M.S."/>
            <person name="Cherkis K."/>
            <person name="Roach J."/>
            <person name="Grant S.R."/>
            <person name="Jones C.D."/>
            <person name="Dangl J.L."/>
        </authorList>
    </citation>
    <scope>NUCLEOTIDE SEQUENCE [LARGE SCALE GENOMIC DNA]</scope>
    <source>
        <strain evidence="1 2">M301315</strain>
    </source>
</reference>
<name>A0AAD0PUH0_PSEAV</name>
<dbReference type="AlphaFoldDB" id="A0AAD0PUH0"/>
<evidence type="ECO:0000313" key="2">
    <source>
        <dbReference type="Proteomes" id="UP000006426"/>
    </source>
</evidence>
<gene>
    <name evidence="1" type="ORF">PLA107_030975</name>
</gene>
<geneLocation type="plasmid" evidence="2">
    <name>pmppla107</name>
</geneLocation>
<protein>
    <submittedName>
        <fullName evidence="1">Uncharacterized protein</fullName>
    </submittedName>
</protein>
<proteinExistence type="predicted"/>